<dbReference type="RefSeq" id="WP_193932366.1">
    <property type="nucleotide sequence ID" value="NZ_CAWPMZ010000054.1"/>
</dbReference>
<proteinExistence type="predicted"/>
<dbReference type="Pfam" id="PF08846">
    <property type="entry name" value="DUF1816"/>
    <property type="match status" value="1"/>
</dbReference>
<keyword evidence="2" id="KW-1185">Reference proteome</keyword>
<organism evidence="1 2">
    <name type="scientific">Gloeocapsopsis crepidinum LEGE 06123</name>
    <dbReference type="NCBI Taxonomy" id="588587"/>
    <lineage>
        <taxon>Bacteria</taxon>
        <taxon>Bacillati</taxon>
        <taxon>Cyanobacteriota</taxon>
        <taxon>Cyanophyceae</taxon>
        <taxon>Oscillatoriophycideae</taxon>
        <taxon>Chroococcales</taxon>
        <taxon>Chroococcaceae</taxon>
        <taxon>Gloeocapsopsis</taxon>
    </lineage>
</organism>
<evidence type="ECO:0000313" key="2">
    <source>
        <dbReference type="Proteomes" id="UP000651156"/>
    </source>
</evidence>
<dbReference type="Proteomes" id="UP000651156">
    <property type="component" value="Unassembled WGS sequence"/>
</dbReference>
<dbReference type="EMBL" id="JADEWN010000028">
    <property type="protein sequence ID" value="MBE9191221.1"/>
    <property type="molecule type" value="Genomic_DNA"/>
</dbReference>
<gene>
    <name evidence="1" type="ORF">IQ230_12815</name>
</gene>
<name>A0ABR9USF1_9CHRO</name>
<sequence>MKSTDDAHNNQVELDWWAEVTTTQPHVIYYFGPFISKQEAQWFLPGYIEDIEQEGCQEIRVQVKRCQPTNLTIFEEQVLATSGRC</sequence>
<dbReference type="InterPro" id="IPR014945">
    <property type="entry name" value="DUF1816"/>
</dbReference>
<evidence type="ECO:0000313" key="1">
    <source>
        <dbReference type="EMBL" id="MBE9191221.1"/>
    </source>
</evidence>
<reference evidence="1 2" key="1">
    <citation type="submission" date="2020-10" db="EMBL/GenBank/DDBJ databases">
        <authorList>
            <person name="Castelo-Branco R."/>
            <person name="Eusebio N."/>
            <person name="Adriana R."/>
            <person name="Vieira A."/>
            <person name="Brugerolle De Fraissinette N."/>
            <person name="Rezende De Castro R."/>
            <person name="Schneider M.P."/>
            <person name="Vasconcelos V."/>
            <person name="Leao P.N."/>
        </authorList>
    </citation>
    <scope>NUCLEOTIDE SEQUENCE [LARGE SCALE GENOMIC DNA]</scope>
    <source>
        <strain evidence="1 2">LEGE 06123</strain>
    </source>
</reference>
<comment type="caution">
    <text evidence="1">The sequence shown here is derived from an EMBL/GenBank/DDBJ whole genome shotgun (WGS) entry which is preliminary data.</text>
</comment>
<accession>A0ABR9USF1</accession>
<protein>
    <submittedName>
        <fullName evidence="1">DUF1816 domain-containing protein</fullName>
    </submittedName>
</protein>